<dbReference type="PaxDb" id="73239-Q7RRA9"/>
<evidence type="ECO:0000256" key="1">
    <source>
        <dbReference type="SAM" id="MobiDB-lite"/>
    </source>
</evidence>
<protein>
    <submittedName>
        <fullName evidence="2">Uncharacterized protein</fullName>
    </submittedName>
</protein>
<feature type="region of interest" description="Disordered" evidence="1">
    <location>
        <begin position="1"/>
        <end position="22"/>
    </location>
</feature>
<sequence length="22" mass="2548">MIQNIPSVGNEKMNSKCRKEIK</sequence>
<reference evidence="2 3" key="1">
    <citation type="journal article" date="2002" name="Nature">
        <title>Genome sequence and comparative analysis of the model rodent malaria parasite Plasmodium yoelii yoelii.</title>
        <authorList>
            <person name="Carlton J.M."/>
            <person name="Angiuoli S.V."/>
            <person name="Suh B.B."/>
            <person name="Kooij T.W."/>
            <person name="Pertea M."/>
            <person name="Silva J.C."/>
            <person name="Ermolaeva M.D."/>
            <person name="Allen J.E."/>
            <person name="Selengut J.D."/>
            <person name="Koo H.L."/>
            <person name="Peterson J.D."/>
            <person name="Pop M."/>
            <person name="Kosack D.S."/>
            <person name="Shumway M.F."/>
            <person name="Bidwell S.L."/>
            <person name="Shallom S.J."/>
            <person name="van Aken S.E."/>
            <person name="Riedmuller S.B."/>
            <person name="Feldblyum T.V."/>
            <person name="Cho J.K."/>
            <person name="Quackenbush J."/>
            <person name="Sedegah M."/>
            <person name="Shoaibi A."/>
            <person name="Cummings L.M."/>
            <person name="Florens L."/>
            <person name="Yates J.R."/>
            <person name="Raine J.D."/>
            <person name="Sinden R.E."/>
            <person name="Harris M.A."/>
            <person name="Cunningham D.A."/>
            <person name="Preiser P.R."/>
            <person name="Bergman L.W."/>
            <person name="Vaidya A.B."/>
            <person name="van Lin L.H."/>
            <person name="Janse C.J."/>
            <person name="Waters A.P."/>
            <person name="Smith H.O."/>
            <person name="White O.R."/>
            <person name="Salzberg S.L."/>
            <person name="Venter J.C."/>
            <person name="Fraser C.M."/>
            <person name="Hoffman S.L."/>
            <person name="Gardner M.J."/>
            <person name="Carucci D.J."/>
        </authorList>
    </citation>
    <scope>NUCLEOTIDE SEQUENCE [LARGE SCALE GENOMIC DNA]</scope>
    <source>
        <strain evidence="2 3">17XNL</strain>
    </source>
</reference>
<name>Q7RRA9_PLAYO</name>
<dbReference type="Proteomes" id="UP000008553">
    <property type="component" value="Unassembled WGS sequence"/>
</dbReference>
<dbReference type="AlphaFoldDB" id="Q7RRA9"/>
<feature type="compositionally biased region" description="Basic and acidic residues" evidence="1">
    <location>
        <begin position="13"/>
        <end position="22"/>
    </location>
</feature>
<dbReference type="EMBL" id="AABL01000220">
    <property type="protein sequence ID" value="EAA18725.1"/>
    <property type="molecule type" value="Genomic_DNA"/>
</dbReference>
<evidence type="ECO:0000313" key="2">
    <source>
        <dbReference type="EMBL" id="EAA18725.1"/>
    </source>
</evidence>
<comment type="caution">
    <text evidence="2">The sequence shown here is derived from an EMBL/GenBank/DDBJ whole genome shotgun (WGS) entry which is preliminary data.</text>
</comment>
<gene>
    <name evidence="2" type="ORF">PY00822</name>
</gene>
<evidence type="ECO:0000313" key="3">
    <source>
        <dbReference type="Proteomes" id="UP000008553"/>
    </source>
</evidence>
<accession>Q7RRA9</accession>
<feature type="non-terminal residue" evidence="2">
    <location>
        <position position="22"/>
    </location>
</feature>
<organism evidence="2 3">
    <name type="scientific">Plasmodium yoelii yoelii</name>
    <dbReference type="NCBI Taxonomy" id="73239"/>
    <lineage>
        <taxon>Eukaryota</taxon>
        <taxon>Sar</taxon>
        <taxon>Alveolata</taxon>
        <taxon>Apicomplexa</taxon>
        <taxon>Aconoidasida</taxon>
        <taxon>Haemosporida</taxon>
        <taxon>Plasmodiidae</taxon>
        <taxon>Plasmodium</taxon>
        <taxon>Plasmodium (Vinckeia)</taxon>
    </lineage>
</organism>
<dbReference type="InParanoid" id="Q7RRA9"/>
<keyword evidence="3" id="KW-1185">Reference proteome</keyword>
<proteinExistence type="predicted"/>